<dbReference type="GO" id="GO:0003676">
    <property type="term" value="F:nucleic acid binding"/>
    <property type="evidence" value="ECO:0007669"/>
    <property type="project" value="InterPro"/>
</dbReference>
<evidence type="ECO:0000313" key="5">
    <source>
        <dbReference type="Proteomes" id="UP000035681"/>
    </source>
</evidence>
<dbReference type="STRING" id="6248.A0A0K0ER72"/>
<feature type="transmembrane region" description="Helical" evidence="3">
    <location>
        <begin position="503"/>
        <end position="525"/>
    </location>
</feature>
<organism evidence="6">
    <name type="scientific">Strongyloides stercoralis</name>
    <name type="common">Threadworm</name>
    <dbReference type="NCBI Taxonomy" id="6248"/>
    <lineage>
        <taxon>Eukaryota</taxon>
        <taxon>Metazoa</taxon>
        <taxon>Ecdysozoa</taxon>
        <taxon>Nematoda</taxon>
        <taxon>Chromadorea</taxon>
        <taxon>Rhabditida</taxon>
        <taxon>Tylenchina</taxon>
        <taxon>Panagrolaimomorpha</taxon>
        <taxon>Strongyloidoidea</taxon>
        <taxon>Strongyloididae</taxon>
        <taxon>Strongyloides</taxon>
    </lineage>
</organism>
<keyword evidence="3" id="KW-0472">Membrane</keyword>
<evidence type="ECO:0000256" key="1">
    <source>
        <dbReference type="PROSITE-ProRule" id="PRU00047"/>
    </source>
</evidence>
<evidence type="ECO:0000313" key="6">
    <source>
        <dbReference type="WBParaSite" id="SSTP_0001195600.1"/>
    </source>
</evidence>
<name>A0A0K0ER72_STRER</name>
<evidence type="ECO:0000256" key="3">
    <source>
        <dbReference type="SAM" id="Phobius"/>
    </source>
</evidence>
<reference evidence="6" key="1">
    <citation type="submission" date="2015-08" db="UniProtKB">
        <authorList>
            <consortium name="WormBaseParasite"/>
        </authorList>
    </citation>
    <scope>IDENTIFICATION</scope>
</reference>
<feature type="domain" description="CCHC-type" evidence="4">
    <location>
        <begin position="222"/>
        <end position="235"/>
    </location>
</feature>
<dbReference type="InterPro" id="IPR036875">
    <property type="entry name" value="Znf_CCHC_sf"/>
</dbReference>
<dbReference type="InterPro" id="IPR001878">
    <property type="entry name" value="Znf_CCHC"/>
</dbReference>
<dbReference type="GO" id="GO:0019899">
    <property type="term" value="F:enzyme binding"/>
    <property type="evidence" value="ECO:0007669"/>
    <property type="project" value="UniProtKB-ARBA"/>
</dbReference>
<dbReference type="Gene3D" id="4.10.60.10">
    <property type="entry name" value="Zinc finger, CCHC-type"/>
    <property type="match status" value="1"/>
</dbReference>
<keyword evidence="1" id="KW-0863">Zinc-finger</keyword>
<keyword evidence="3" id="KW-1133">Transmembrane helix</keyword>
<dbReference type="Pfam" id="PF00098">
    <property type="entry name" value="zf-CCHC"/>
    <property type="match status" value="1"/>
</dbReference>
<feature type="compositionally biased region" description="Polar residues" evidence="2">
    <location>
        <begin position="585"/>
        <end position="594"/>
    </location>
</feature>
<dbReference type="WBParaSite" id="SSTP_0001195600.1">
    <property type="protein sequence ID" value="SSTP_0001195600.1"/>
    <property type="gene ID" value="SSTP_0001195600"/>
</dbReference>
<dbReference type="SMART" id="SM00343">
    <property type="entry name" value="ZnF_C2HC"/>
    <property type="match status" value="2"/>
</dbReference>
<keyword evidence="1" id="KW-0479">Metal-binding</keyword>
<dbReference type="AlphaFoldDB" id="A0A0K0ER72"/>
<evidence type="ECO:0000256" key="2">
    <source>
        <dbReference type="SAM" id="MobiDB-lite"/>
    </source>
</evidence>
<dbReference type="WBParaSite" id="TCONS_00002494.p1">
    <property type="protein sequence ID" value="TCONS_00002494.p1"/>
    <property type="gene ID" value="XLOC_002341"/>
</dbReference>
<feature type="region of interest" description="Disordered" evidence="2">
    <location>
        <begin position="578"/>
        <end position="605"/>
    </location>
</feature>
<dbReference type="PROSITE" id="PS50158">
    <property type="entry name" value="ZF_CCHC"/>
    <property type="match status" value="2"/>
</dbReference>
<sequence>MNQLSNVAESEGRHAELFGLKPLKYYMNSNDIEQKLRGEAKRSKFELLVDAVKEVVMARKKSKVNPNAIRDIHQGPLESVESYIKRFYDAVHESEIVLSKEITGILSPEDPLPKDNQKYLRTELFYIYKQGLQDRIKSRFPALQVEQMCLDNAMNQAISIEAENKRLLDCRQRSINKPRFNVNQVVVRDSQARETEEKDQICHNCGVKGHLKKQCKKPPALCFYCNKKGHLIRYCVNKQQSRGKRIGQRISKEFITITTLFCIIFLMNPVNADEPRFVADFFKVTNEKVGCHIGNEISWSLPEIEYNIGETKYGEYWVVWNQYVCTKRKSNSLPKDIQTEFYSLWEKKKNYFNSIEKVAEEENKLKEIYNEKFKLVLKANNQVVAIREEDEVTDDEAEIEMAIKANLEQEQREAMNLDEIMKYKSTEMINAERSEADLDLNSFNTIRTSINRAKILREYSKERVTNENDVEQKVKDKVSNLIDKAEEGDLQGTVKESMDIMKLIPGMDVISVAGIFITSILGMYFEKDIAKRILNKVIGTIGEHFIGRIGNRNRSSITLPRRRERMDELKSFTVDRKERERNSLDLESNNSSVDNFKLSKTKNNP</sequence>
<keyword evidence="1" id="KW-0862">Zinc</keyword>
<protein>
    <submittedName>
        <fullName evidence="6 7">CCHC-type domain-containing protein</fullName>
    </submittedName>
</protein>
<evidence type="ECO:0000259" key="4">
    <source>
        <dbReference type="PROSITE" id="PS50158"/>
    </source>
</evidence>
<evidence type="ECO:0000313" key="7">
    <source>
        <dbReference type="WBParaSite" id="TCONS_00002494.p1"/>
    </source>
</evidence>
<keyword evidence="5" id="KW-1185">Reference proteome</keyword>
<dbReference type="Proteomes" id="UP000035681">
    <property type="component" value="Unplaced"/>
</dbReference>
<feature type="domain" description="CCHC-type" evidence="4">
    <location>
        <begin position="202"/>
        <end position="217"/>
    </location>
</feature>
<dbReference type="SUPFAM" id="SSF57756">
    <property type="entry name" value="Retrovirus zinc finger-like domains"/>
    <property type="match status" value="1"/>
</dbReference>
<proteinExistence type="predicted"/>
<dbReference type="GO" id="GO:0008270">
    <property type="term" value="F:zinc ion binding"/>
    <property type="evidence" value="ECO:0007669"/>
    <property type="project" value="UniProtKB-KW"/>
</dbReference>
<accession>A0A0K0ER72</accession>
<keyword evidence="3" id="KW-0812">Transmembrane</keyword>